<evidence type="ECO:0000313" key="2">
    <source>
        <dbReference type="Proteomes" id="UP000015106"/>
    </source>
</evidence>
<reference evidence="1" key="3">
    <citation type="submission" date="2022-06" db="UniProtKB">
        <authorList>
            <consortium name="EnsemblPlants"/>
        </authorList>
    </citation>
    <scope>IDENTIFICATION</scope>
</reference>
<reference evidence="2" key="1">
    <citation type="journal article" date="2013" name="Nature">
        <title>Draft genome of the wheat A-genome progenitor Triticum urartu.</title>
        <authorList>
            <person name="Ling H.Q."/>
            <person name="Zhao S."/>
            <person name="Liu D."/>
            <person name="Wang J."/>
            <person name="Sun H."/>
            <person name="Zhang C."/>
            <person name="Fan H."/>
            <person name="Li D."/>
            <person name="Dong L."/>
            <person name="Tao Y."/>
            <person name="Gao C."/>
            <person name="Wu H."/>
            <person name="Li Y."/>
            <person name="Cui Y."/>
            <person name="Guo X."/>
            <person name="Zheng S."/>
            <person name="Wang B."/>
            <person name="Yu K."/>
            <person name="Liang Q."/>
            <person name="Yang W."/>
            <person name="Lou X."/>
            <person name="Chen J."/>
            <person name="Feng M."/>
            <person name="Jian J."/>
            <person name="Zhang X."/>
            <person name="Luo G."/>
            <person name="Jiang Y."/>
            <person name="Liu J."/>
            <person name="Wang Z."/>
            <person name="Sha Y."/>
            <person name="Zhang B."/>
            <person name="Wu H."/>
            <person name="Tang D."/>
            <person name="Shen Q."/>
            <person name="Xue P."/>
            <person name="Zou S."/>
            <person name="Wang X."/>
            <person name="Liu X."/>
            <person name="Wang F."/>
            <person name="Yang Y."/>
            <person name="An X."/>
            <person name="Dong Z."/>
            <person name="Zhang K."/>
            <person name="Zhang X."/>
            <person name="Luo M.C."/>
            <person name="Dvorak J."/>
            <person name="Tong Y."/>
            <person name="Wang J."/>
            <person name="Yang H."/>
            <person name="Li Z."/>
            <person name="Wang D."/>
            <person name="Zhang A."/>
            <person name="Wang J."/>
        </authorList>
    </citation>
    <scope>NUCLEOTIDE SEQUENCE</scope>
    <source>
        <strain evidence="2">cv. G1812</strain>
    </source>
</reference>
<reference evidence="1" key="2">
    <citation type="submission" date="2018-03" db="EMBL/GenBank/DDBJ databases">
        <title>The Triticum urartu genome reveals the dynamic nature of wheat genome evolution.</title>
        <authorList>
            <person name="Ling H."/>
            <person name="Ma B."/>
            <person name="Shi X."/>
            <person name="Liu H."/>
            <person name="Dong L."/>
            <person name="Sun H."/>
            <person name="Cao Y."/>
            <person name="Gao Q."/>
            <person name="Zheng S."/>
            <person name="Li Y."/>
            <person name="Yu Y."/>
            <person name="Du H."/>
            <person name="Qi M."/>
            <person name="Li Y."/>
            <person name="Yu H."/>
            <person name="Cui Y."/>
            <person name="Wang N."/>
            <person name="Chen C."/>
            <person name="Wu H."/>
            <person name="Zhao Y."/>
            <person name="Zhang J."/>
            <person name="Li Y."/>
            <person name="Zhou W."/>
            <person name="Zhang B."/>
            <person name="Hu W."/>
            <person name="Eijk M."/>
            <person name="Tang J."/>
            <person name="Witsenboer H."/>
            <person name="Zhao S."/>
            <person name="Li Z."/>
            <person name="Zhang A."/>
            <person name="Wang D."/>
            <person name="Liang C."/>
        </authorList>
    </citation>
    <scope>NUCLEOTIDE SEQUENCE [LARGE SCALE GENOMIC DNA]</scope>
    <source>
        <strain evidence="1">cv. G1812</strain>
    </source>
</reference>
<dbReference type="EnsemblPlants" id="TuG1812G0500002165.01.T01">
    <property type="protein sequence ID" value="TuG1812G0500002165.01.T01.cds342594"/>
    <property type="gene ID" value="TuG1812G0500002165.01"/>
</dbReference>
<sequence>MPWPAQKAGDEEEKVYNIPSAMDKSMLMNDSASWKDDLCTACDNYASVVYGGGKLTLQGALPRSDPVHHQA</sequence>
<evidence type="ECO:0000313" key="1">
    <source>
        <dbReference type="EnsemblPlants" id="TuG1812G0500002165.01.T01.cds342594"/>
    </source>
</evidence>
<dbReference type="Gramene" id="TuG1812G0500002165.01.T01">
    <property type="protein sequence ID" value="TuG1812G0500002165.01.T01.cds342594"/>
    <property type="gene ID" value="TuG1812G0500002165.01"/>
</dbReference>
<keyword evidence="2" id="KW-1185">Reference proteome</keyword>
<dbReference type="AlphaFoldDB" id="A0A8R7QC41"/>
<protein>
    <submittedName>
        <fullName evidence="1">Uncharacterized protein</fullName>
    </submittedName>
</protein>
<organism evidence="1 2">
    <name type="scientific">Triticum urartu</name>
    <name type="common">Red wild einkorn</name>
    <name type="synonym">Crithodium urartu</name>
    <dbReference type="NCBI Taxonomy" id="4572"/>
    <lineage>
        <taxon>Eukaryota</taxon>
        <taxon>Viridiplantae</taxon>
        <taxon>Streptophyta</taxon>
        <taxon>Embryophyta</taxon>
        <taxon>Tracheophyta</taxon>
        <taxon>Spermatophyta</taxon>
        <taxon>Magnoliopsida</taxon>
        <taxon>Liliopsida</taxon>
        <taxon>Poales</taxon>
        <taxon>Poaceae</taxon>
        <taxon>BOP clade</taxon>
        <taxon>Pooideae</taxon>
        <taxon>Triticodae</taxon>
        <taxon>Triticeae</taxon>
        <taxon>Triticinae</taxon>
        <taxon>Triticum</taxon>
    </lineage>
</organism>
<proteinExistence type="predicted"/>
<name>A0A8R7QC41_TRIUA</name>
<accession>A0A8R7QC41</accession>
<dbReference type="Proteomes" id="UP000015106">
    <property type="component" value="Chromosome 5"/>
</dbReference>